<keyword evidence="2" id="KW-1185">Reference proteome</keyword>
<evidence type="ECO:0000313" key="2">
    <source>
        <dbReference type="Proteomes" id="UP001210978"/>
    </source>
</evidence>
<gene>
    <name evidence="1" type="ORF">PFY12_14425</name>
</gene>
<accession>A0ABY7QKR9</accession>
<organism evidence="1 2">
    <name type="scientific">Chryseobacterium camelliae</name>
    <dbReference type="NCBI Taxonomy" id="1265445"/>
    <lineage>
        <taxon>Bacteria</taxon>
        <taxon>Pseudomonadati</taxon>
        <taxon>Bacteroidota</taxon>
        <taxon>Flavobacteriia</taxon>
        <taxon>Flavobacteriales</taxon>
        <taxon>Weeksellaceae</taxon>
        <taxon>Chryseobacterium group</taxon>
        <taxon>Chryseobacterium</taxon>
    </lineage>
</organism>
<dbReference type="EMBL" id="CP115859">
    <property type="protein sequence ID" value="WBV60220.1"/>
    <property type="molecule type" value="Genomic_DNA"/>
</dbReference>
<dbReference type="RefSeq" id="WP_271148556.1">
    <property type="nucleotide sequence ID" value="NZ_CP115859.1"/>
</dbReference>
<sequence>MAETYYEKVYAERDEYFEEQDVLGSLEYSVNNILEIIQQGGDRDLFEQLKTKLSEVEI</sequence>
<dbReference type="Proteomes" id="UP001210978">
    <property type="component" value="Chromosome"/>
</dbReference>
<protein>
    <submittedName>
        <fullName evidence="1">Uncharacterized protein</fullName>
    </submittedName>
</protein>
<evidence type="ECO:0000313" key="1">
    <source>
        <dbReference type="EMBL" id="WBV60220.1"/>
    </source>
</evidence>
<reference evidence="1 2" key="1">
    <citation type="submission" date="2023-01" db="EMBL/GenBank/DDBJ databases">
        <title>Complete genome of Chryseobacterium camelliae VAN22-5A.</title>
        <authorList>
            <person name="Zong G."/>
            <person name="Cao G."/>
        </authorList>
    </citation>
    <scope>NUCLEOTIDE SEQUENCE [LARGE SCALE GENOMIC DNA]</scope>
    <source>
        <strain evidence="1 2">VAN22-5A</strain>
    </source>
</reference>
<proteinExistence type="predicted"/>
<name>A0ABY7QKR9_9FLAO</name>